<reference evidence="2 3" key="1">
    <citation type="journal article" date="2018" name="Proc. R. Soc. B">
        <title>A non-coding region near Follistatin controls head colour polymorphism in the Gouldian finch.</title>
        <authorList>
            <person name="Toomey M.B."/>
            <person name="Marques C.I."/>
            <person name="Andrade P."/>
            <person name="Araujo P.M."/>
            <person name="Sabatino S."/>
            <person name="Gazda M.A."/>
            <person name="Afonso S."/>
            <person name="Lopes R.J."/>
            <person name="Corbo J.C."/>
            <person name="Carneiro M."/>
        </authorList>
    </citation>
    <scope>NUCLEOTIDE SEQUENCE [LARGE SCALE GENOMIC DNA]</scope>
    <source>
        <strain evidence="2">Red01</strain>
        <tissue evidence="2">Muscle</tissue>
    </source>
</reference>
<evidence type="ECO:0000313" key="3">
    <source>
        <dbReference type="Proteomes" id="UP000276834"/>
    </source>
</evidence>
<comment type="caution">
    <text evidence="2">The sequence shown here is derived from an EMBL/GenBank/DDBJ whole genome shotgun (WGS) entry which is preliminary data.</text>
</comment>
<organism evidence="2 3">
    <name type="scientific">Chloebia gouldiae</name>
    <name type="common">Gouldian finch</name>
    <name type="synonym">Erythrura gouldiae</name>
    <dbReference type="NCBI Taxonomy" id="44316"/>
    <lineage>
        <taxon>Eukaryota</taxon>
        <taxon>Metazoa</taxon>
        <taxon>Chordata</taxon>
        <taxon>Craniata</taxon>
        <taxon>Vertebrata</taxon>
        <taxon>Euteleostomi</taxon>
        <taxon>Archelosauria</taxon>
        <taxon>Archosauria</taxon>
        <taxon>Dinosauria</taxon>
        <taxon>Saurischia</taxon>
        <taxon>Theropoda</taxon>
        <taxon>Coelurosauria</taxon>
        <taxon>Aves</taxon>
        <taxon>Neognathae</taxon>
        <taxon>Neoaves</taxon>
        <taxon>Telluraves</taxon>
        <taxon>Australaves</taxon>
        <taxon>Passeriformes</taxon>
        <taxon>Passeroidea</taxon>
        <taxon>Passeridae</taxon>
        <taxon>Chloebia</taxon>
    </lineage>
</organism>
<proteinExistence type="predicted"/>
<feature type="compositionally biased region" description="Low complexity" evidence="1">
    <location>
        <begin position="68"/>
        <end position="78"/>
    </location>
</feature>
<feature type="non-terminal residue" evidence="2">
    <location>
        <position position="1"/>
    </location>
</feature>
<dbReference type="AlphaFoldDB" id="A0A3L8STF5"/>
<protein>
    <submittedName>
        <fullName evidence="2">Uncharacterized protein</fullName>
    </submittedName>
</protein>
<name>A0A3L8STF5_CHLGU</name>
<feature type="compositionally biased region" description="Pro residues" evidence="1">
    <location>
        <begin position="79"/>
        <end position="90"/>
    </location>
</feature>
<dbReference type="EMBL" id="QUSF01000006">
    <property type="protein sequence ID" value="RLW08206.1"/>
    <property type="molecule type" value="Genomic_DNA"/>
</dbReference>
<dbReference type="OrthoDB" id="10619240at2759"/>
<dbReference type="Proteomes" id="UP000276834">
    <property type="component" value="Unassembled WGS sequence"/>
</dbReference>
<gene>
    <name evidence="2" type="ORF">DV515_00003175</name>
</gene>
<evidence type="ECO:0000256" key="1">
    <source>
        <dbReference type="SAM" id="MobiDB-lite"/>
    </source>
</evidence>
<sequence>EAAGTRHWEGEEWPVCSRFSTVSTMSRLLTSPTWMSPMRTANFIRILRIGTDGLIIPAGSTTDPEPDALSSPITATLLLPPPPPPPPPAPTEISPAGCGSGPDTGFSLAIYPPPLPAPAAAASPPGRAEPRIHRSRTRRGPREPARGAGTVPGAAPPLRYNEGLLWAPMPR</sequence>
<accession>A0A3L8STF5</accession>
<feature type="region of interest" description="Disordered" evidence="1">
    <location>
        <begin position="62"/>
        <end position="171"/>
    </location>
</feature>
<evidence type="ECO:0000313" key="2">
    <source>
        <dbReference type="EMBL" id="RLW08206.1"/>
    </source>
</evidence>
<keyword evidence="3" id="KW-1185">Reference proteome</keyword>